<feature type="non-terminal residue" evidence="2">
    <location>
        <position position="480"/>
    </location>
</feature>
<evidence type="ECO:0000256" key="1">
    <source>
        <dbReference type="SAM" id="MobiDB-lite"/>
    </source>
</evidence>
<evidence type="ECO:0000313" key="3">
    <source>
        <dbReference type="Proteomes" id="UP001159405"/>
    </source>
</evidence>
<evidence type="ECO:0000313" key="2">
    <source>
        <dbReference type="EMBL" id="CAH3040656.1"/>
    </source>
</evidence>
<reference evidence="2 3" key="1">
    <citation type="submission" date="2022-05" db="EMBL/GenBank/DDBJ databases">
        <authorList>
            <consortium name="Genoscope - CEA"/>
            <person name="William W."/>
        </authorList>
    </citation>
    <scope>NUCLEOTIDE SEQUENCE [LARGE SCALE GENOMIC DNA]</scope>
</reference>
<dbReference type="Proteomes" id="UP001159405">
    <property type="component" value="Unassembled WGS sequence"/>
</dbReference>
<gene>
    <name evidence="2" type="ORF">PLOB_00045841</name>
</gene>
<proteinExistence type="predicted"/>
<feature type="region of interest" description="Disordered" evidence="1">
    <location>
        <begin position="79"/>
        <end position="109"/>
    </location>
</feature>
<name>A0ABN8N0S3_9CNID</name>
<organism evidence="2 3">
    <name type="scientific">Porites lobata</name>
    <dbReference type="NCBI Taxonomy" id="104759"/>
    <lineage>
        <taxon>Eukaryota</taxon>
        <taxon>Metazoa</taxon>
        <taxon>Cnidaria</taxon>
        <taxon>Anthozoa</taxon>
        <taxon>Hexacorallia</taxon>
        <taxon>Scleractinia</taxon>
        <taxon>Fungiina</taxon>
        <taxon>Poritidae</taxon>
        <taxon>Porites</taxon>
    </lineage>
</organism>
<accession>A0ABN8N0S3</accession>
<keyword evidence="3" id="KW-1185">Reference proteome</keyword>
<protein>
    <submittedName>
        <fullName evidence="2">Uncharacterized protein</fullName>
    </submittedName>
</protein>
<sequence>MGNNQPKESNMGNHLRCYKCNMVLRPCNDFSDLKQDYIYGRNVHVFNGGEYFRLVGYNELYECRDCFYKPIREEERLKQEQKKKEKKKQEEEEEQKRRDQQRAREAEERKRREELNQRLEESCKQAQEQLEEQVSRIVSEKHQFQASAYLSEVQSNYKSDEESELLKTLSSKCTVATLNLTQLNKNQLGNTLLALEKLLFDEWMSAPPSLSTLQHTQVFIAELYVLSNEKPERFSLESTSNHVQSLVESISQSACNVSENFLLTQALFLNLMHVFTGPYSSGTDPVLIAKRWADVDLSSEDLLLIEFLGVLISSLANVIKDTSVFILRMEIQCLILLLDILTNLNSTKSHSEATEMVLRLVQTNQWTPAEAMTLLKALSEKYSGDTPLTEILKMVYEYDISPEWTDDSGNSLIQVLDVLDPKTFQTDLRSTLQKTDDTELNSALAELKEARNLDDATIDKIRTIISSVRKYLKNKTKQRS</sequence>
<dbReference type="EMBL" id="CALNXK010000008">
    <property type="protein sequence ID" value="CAH3040656.1"/>
    <property type="molecule type" value="Genomic_DNA"/>
</dbReference>
<comment type="caution">
    <text evidence="2">The sequence shown here is derived from an EMBL/GenBank/DDBJ whole genome shotgun (WGS) entry which is preliminary data.</text>
</comment>